<sequence length="66" mass="7308">MLKNQSCKFLKSALCACLLSSGCRWVTGWSCRHTHCMSACLSMDVLNNPSVILVAFKEVRDLSSLL</sequence>
<name>A0A0A8YT71_ARUDO</name>
<organism evidence="2">
    <name type="scientific">Arundo donax</name>
    <name type="common">Giant reed</name>
    <name type="synonym">Donax arundinaceus</name>
    <dbReference type="NCBI Taxonomy" id="35708"/>
    <lineage>
        <taxon>Eukaryota</taxon>
        <taxon>Viridiplantae</taxon>
        <taxon>Streptophyta</taxon>
        <taxon>Embryophyta</taxon>
        <taxon>Tracheophyta</taxon>
        <taxon>Spermatophyta</taxon>
        <taxon>Magnoliopsida</taxon>
        <taxon>Liliopsida</taxon>
        <taxon>Poales</taxon>
        <taxon>Poaceae</taxon>
        <taxon>PACMAD clade</taxon>
        <taxon>Arundinoideae</taxon>
        <taxon>Arundineae</taxon>
        <taxon>Arundo</taxon>
    </lineage>
</organism>
<dbReference type="EMBL" id="GBRH01272128">
    <property type="protein sequence ID" value="JAD25767.1"/>
    <property type="molecule type" value="Transcribed_RNA"/>
</dbReference>
<keyword evidence="1" id="KW-0732">Signal</keyword>
<reference evidence="2" key="1">
    <citation type="submission" date="2014-09" db="EMBL/GenBank/DDBJ databases">
        <authorList>
            <person name="Magalhaes I.L.F."/>
            <person name="Oliveira U."/>
            <person name="Santos F.R."/>
            <person name="Vidigal T.H.D.A."/>
            <person name="Brescovit A.D."/>
            <person name="Santos A.J."/>
        </authorList>
    </citation>
    <scope>NUCLEOTIDE SEQUENCE</scope>
    <source>
        <tissue evidence="2">Shoot tissue taken approximately 20 cm above the soil surface</tissue>
    </source>
</reference>
<evidence type="ECO:0008006" key="3">
    <source>
        <dbReference type="Google" id="ProtNLM"/>
    </source>
</evidence>
<protein>
    <recommendedName>
        <fullName evidence="3">Secreted protein</fullName>
    </recommendedName>
</protein>
<proteinExistence type="predicted"/>
<dbReference type="PROSITE" id="PS51257">
    <property type="entry name" value="PROKAR_LIPOPROTEIN"/>
    <property type="match status" value="1"/>
</dbReference>
<accession>A0A0A8YT71</accession>
<feature type="chain" id="PRO_5002042226" description="Secreted protein" evidence="1">
    <location>
        <begin position="29"/>
        <end position="66"/>
    </location>
</feature>
<evidence type="ECO:0000256" key="1">
    <source>
        <dbReference type="SAM" id="SignalP"/>
    </source>
</evidence>
<feature type="signal peptide" evidence="1">
    <location>
        <begin position="1"/>
        <end position="28"/>
    </location>
</feature>
<reference evidence="2" key="2">
    <citation type="journal article" date="2015" name="Data Brief">
        <title>Shoot transcriptome of the giant reed, Arundo donax.</title>
        <authorList>
            <person name="Barrero R.A."/>
            <person name="Guerrero F.D."/>
            <person name="Moolhuijzen P."/>
            <person name="Goolsby J.A."/>
            <person name="Tidwell J."/>
            <person name="Bellgard S.E."/>
            <person name="Bellgard M.I."/>
        </authorList>
    </citation>
    <scope>NUCLEOTIDE SEQUENCE</scope>
    <source>
        <tissue evidence="2">Shoot tissue taken approximately 20 cm above the soil surface</tissue>
    </source>
</reference>
<dbReference type="AlphaFoldDB" id="A0A0A8YT71"/>
<evidence type="ECO:0000313" key="2">
    <source>
        <dbReference type="EMBL" id="JAD25767.1"/>
    </source>
</evidence>